<proteinExistence type="predicted"/>
<geneLocation type="plasmid" evidence="2">
    <name>pAsa5</name>
</geneLocation>
<feature type="region of interest" description="Disordered" evidence="1">
    <location>
        <begin position="1"/>
        <end position="21"/>
    </location>
</feature>
<name>A0A1Q4MF70_AERSS</name>
<evidence type="ECO:0000256" key="1">
    <source>
        <dbReference type="SAM" id="MobiDB-lite"/>
    </source>
</evidence>
<evidence type="ECO:0000313" key="2">
    <source>
        <dbReference type="EMBL" id="ASD49326.1"/>
    </source>
</evidence>
<protein>
    <submittedName>
        <fullName evidence="2">Uncharacterized protein</fullName>
    </submittedName>
</protein>
<reference evidence="2" key="1">
    <citation type="submission" date="2017-01" db="EMBL/GenBank/DDBJ databases">
        <title>Plasmid composition in Aeromonas salmonicida subsp. salmonicida 01-B526 unravels unsuspected type three secretion system loss patterns.</title>
        <authorList>
            <person name="Tanaka K.H."/>
            <person name="Vincent A.T."/>
            <person name="Emond-Rheault J.-G."/>
            <person name="Adamczuk M."/>
            <person name="Frenette M."/>
            <person name="Charette S.J."/>
        </authorList>
    </citation>
    <scope>NUCLEOTIDE SEQUENCE</scope>
    <source>
        <strain evidence="2">01-B526</strain>
        <plasmid evidence="2">pAsa5</plasmid>
    </source>
</reference>
<organism evidence="2">
    <name type="scientific">Aeromonas salmonicida subsp. salmonicida</name>
    <dbReference type="NCBI Taxonomy" id="29491"/>
    <lineage>
        <taxon>Bacteria</taxon>
        <taxon>Pseudomonadati</taxon>
        <taxon>Pseudomonadota</taxon>
        <taxon>Gammaproteobacteria</taxon>
        <taxon>Aeromonadales</taxon>
        <taxon>Aeromonadaceae</taxon>
        <taxon>Aeromonas</taxon>
    </lineage>
</organism>
<feature type="compositionally biased region" description="Basic residues" evidence="1">
    <location>
        <begin position="1"/>
        <end position="16"/>
    </location>
</feature>
<accession>A0A1Q4MF70</accession>
<dbReference type="EMBL" id="KY555069">
    <property type="protein sequence ID" value="ASD49326.1"/>
    <property type="molecule type" value="Genomic_DNA"/>
</dbReference>
<sequence>MPVHPRKPQRKRTKRVRTGEEMAKRTLAAATGVLICLAVKGLEGQGRAMKLAMGAASGARSLAEA</sequence>
<keyword evidence="2" id="KW-0614">Plasmid</keyword>
<dbReference type="AlphaFoldDB" id="A0A1Q4MF70"/>